<gene>
    <name evidence="4" type="ORF">GWK48_03465</name>
</gene>
<dbReference type="Proteomes" id="UP000509301">
    <property type="component" value="Chromosome"/>
</dbReference>
<feature type="domain" description="CBS" evidence="3">
    <location>
        <begin position="70"/>
        <end position="126"/>
    </location>
</feature>
<dbReference type="GeneID" id="55640976"/>
<dbReference type="InterPro" id="IPR051257">
    <property type="entry name" value="Diverse_CBS-Domain"/>
</dbReference>
<dbReference type="EMBL" id="CP049074">
    <property type="protein sequence ID" value="QKQ99576.1"/>
    <property type="molecule type" value="Genomic_DNA"/>
</dbReference>
<evidence type="ECO:0000256" key="1">
    <source>
        <dbReference type="ARBA" id="ARBA00023122"/>
    </source>
</evidence>
<evidence type="ECO:0000313" key="5">
    <source>
        <dbReference type="Proteomes" id="UP000509301"/>
    </source>
</evidence>
<keyword evidence="5" id="KW-1185">Reference proteome</keyword>
<dbReference type="KEGG" id="mten:GWK48_03465"/>
<dbReference type="Gene3D" id="3.10.580.10">
    <property type="entry name" value="CBS-domain"/>
    <property type="match status" value="1"/>
</dbReference>
<organism evidence="4 5">
    <name type="scientific">Metallosphaera tengchongensis</name>
    <dbReference type="NCBI Taxonomy" id="1532350"/>
    <lineage>
        <taxon>Archaea</taxon>
        <taxon>Thermoproteota</taxon>
        <taxon>Thermoprotei</taxon>
        <taxon>Sulfolobales</taxon>
        <taxon>Sulfolobaceae</taxon>
        <taxon>Metallosphaera</taxon>
    </lineage>
</organism>
<dbReference type="CDD" id="cd09836">
    <property type="entry name" value="CBS_pair_arch"/>
    <property type="match status" value="1"/>
</dbReference>
<dbReference type="InterPro" id="IPR000644">
    <property type="entry name" value="CBS_dom"/>
</dbReference>
<evidence type="ECO:0000313" key="4">
    <source>
        <dbReference type="EMBL" id="QKQ99576.1"/>
    </source>
</evidence>
<dbReference type="PANTHER" id="PTHR43080">
    <property type="entry name" value="CBS DOMAIN-CONTAINING PROTEIN CBSX3, MITOCHONDRIAL"/>
    <property type="match status" value="1"/>
</dbReference>
<dbReference type="InterPro" id="IPR046342">
    <property type="entry name" value="CBS_dom_sf"/>
</dbReference>
<dbReference type="RefSeq" id="WP_174629644.1">
    <property type="nucleotide sequence ID" value="NZ_CP049074.1"/>
</dbReference>
<evidence type="ECO:0000259" key="3">
    <source>
        <dbReference type="PROSITE" id="PS51371"/>
    </source>
</evidence>
<dbReference type="Pfam" id="PF00571">
    <property type="entry name" value="CBS"/>
    <property type="match status" value="2"/>
</dbReference>
<accession>A0A6N0NTX0</accession>
<dbReference type="SUPFAM" id="SSF54631">
    <property type="entry name" value="CBS-domain pair"/>
    <property type="match status" value="1"/>
</dbReference>
<dbReference type="PROSITE" id="PS51371">
    <property type="entry name" value="CBS"/>
    <property type="match status" value="2"/>
</dbReference>
<dbReference type="AlphaFoldDB" id="A0A6N0NTX0"/>
<name>A0A6N0NTX0_9CREN</name>
<dbReference type="OrthoDB" id="65817at2157"/>
<proteinExistence type="predicted"/>
<dbReference type="SMART" id="SM00116">
    <property type="entry name" value="CBS"/>
    <property type="match status" value="2"/>
</dbReference>
<keyword evidence="1 2" id="KW-0129">CBS domain</keyword>
<sequence length="129" mass="13922">MTVKDLISREPVSVSPNATIVEAAKIMKRERVGSLLVRIGEEAKGILSERDIIYAIASDLPLNTRVEEVMSTNLVTADSGMDVGEAALLLADKGVRHLVIKENGKIIGVISIRDIARSLGLLTTDLSVW</sequence>
<feature type="domain" description="CBS" evidence="3">
    <location>
        <begin position="7"/>
        <end position="62"/>
    </location>
</feature>
<reference evidence="4 5" key="1">
    <citation type="submission" date="2020-02" db="EMBL/GenBank/DDBJ databases">
        <title>Comparative genome analysis reveals the metabolism and evolution of the thermophilic archaeal genus Metallosphaera.</title>
        <authorList>
            <person name="Jiang C."/>
        </authorList>
    </citation>
    <scope>NUCLEOTIDE SEQUENCE [LARGE SCALE GENOMIC DNA]</scope>
    <source>
        <strain evidence="4 5">Ric-A</strain>
    </source>
</reference>
<dbReference type="PANTHER" id="PTHR43080:SF2">
    <property type="entry name" value="CBS DOMAIN-CONTAINING PROTEIN"/>
    <property type="match status" value="1"/>
</dbReference>
<protein>
    <submittedName>
        <fullName evidence="4">CBS domain-containing protein</fullName>
    </submittedName>
</protein>
<evidence type="ECO:0000256" key="2">
    <source>
        <dbReference type="PROSITE-ProRule" id="PRU00703"/>
    </source>
</evidence>